<dbReference type="Gene3D" id="1.20.120.20">
    <property type="entry name" value="Apolipoprotein"/>
    <property type="match status" value="1"/>
</dbReference>
<comment type="caution">
    <text evidence="2">The sequence shown here is derived from an EMBL/GenBank/DDBJ whole genome shotgun (WGS) entry which is preliminary data.</text>
</comment>
<organism evidence="2 3">
    <name type="scientific">Neolewinella aurantiaca</name>
    <dbReference type="NCBI Taxonomy" id="2602767"/>
    <lineage>
        <taxon>Bacteria</taxon>
        <taxon>Pseudomonadati</taxon>
        <taxon>Bacteroidota</taxon>
        <taxon>Saprospiria</taxon>
        <taxon>Saprospirales</taxon>
        <taxon>Lewinellaceae</taxon>
        <taxon>Neolewinella</taxon>
    </lineage>
</organism>
<accession>A0A5C7FX13</accession>
<dbReference type="EMBL" id="VOXD01000004">
    <property type="protein sequence ID" value="TXF90980.1"/>
    <property type="molecule type" value="Genomic_DNA"/>
</dbReference>
<keyword evidence="1" id="KW-1133">Transmembrane helix</keyword>
<dbReference type="AlphaFoldDB" id="A0A5C7FX13"/>
<dbReference type="OrthoDB" id="1495024at2"/>
<sequence>MNNYSNDNSKGWALGFGLLAGIAIGYYLNSNEGRAARRKAAVRFDEYGNQITEYGQQVSQQVSERATALADDAKTKYEEGKNWAGETADSLKSTINQKTSALKSSATETVNSVEESFKRGVDKAKTKVNATKA</sequence>
<keyword evidence="1" id="KW-0812">Transmembrane</keyword>
<keyword evidence="3" id="KW-1185">Reference proteome</keyword>
<evidence type="ECO:0000256" key="1">
    <source>
        <dbReference type="SAM" id="Phobius"/>
    </source>
</evidence>
<reference evidence="2 3" key="1">
    <citation type="submission" date="2019-08" db="EMBL/GenBank/DDBJ databases">
        <title>Lewinella sp. strain SSH13 Genome sequencing and assembly.</title>
        <authorList>
            <person name="Kim I."/>
        </authorList>
    </citation>
    <scope>NUCLEOTIDE SEQUENCE [LARGE SCALE GENOMIC DNA]</scope>
    <source>
        <strain evidence="2 3">SSH13</strain>
    </source>
</reference>
<gene>
    <name evidence="2" type="ORF">FUA23_04040</name>
</gene>
<dbReference type="RefSeq" id="WP_147929438.1">
    <property type="nucleotide sequence ID" value="NZ_VOXD01000004.1"/>
</dbReference>
<keyword evidence="1" id="KW-0472">Membrane</keyword>
<evidence type="ECO:0000313" key="2">
    <source>
        <dbReference type="EMBL" id="TXF90980.1"/>
    </source>
</evidence>
<dbReference type="Proteomes" id="UP000321907">
    <property type="component" value="Unassembled WGS sequence"/>
</dbReference>
<dbReference type="SUPFAM" id="SSF58113">
    <property type="entry name" value="Apolipoprotein A-I"/>
    <property type="match status" value="1"/>
</dbReference>
<name>A0A5C7FX13_9BACT</name>
<protein>
    <submittedName>
        <fullName evidence="2">Uncharacterized protein</fullName>
    </submittedName>
</protein>
<feature type="transmembrane region" description="Helical" evidence="1">
    <location>
        <begin position="12"/>
        <end position="29"/>
    </location>
</feature>
<evidence type="ECO:0000313" key="3">
    <source>
        <dbReference type="Proteomes" id="UP000321907"/>
    </source>
</evidence>
<proteinExistence type="predicted"/>